<dbReference type="RefSeq" id="WP_152572360.1">
    <property type="nucleotide sequence ID" value="NZ_VIKU02000001.1"/>
</dbReference>
<dbReference type="Proteomes" id="UP000707206">
    <property type="component" value="Unassembled WGS sequence"/>
</dbReference>
<evidence type="ECO:0000313" key="2">
    <source>
        <dbReference type="Proteomes" id="UP000707206"/>
    </source>
</evidence>
<dbReference type="AlphaFoldDB" id="A0A967AP07"/>
<organism evidence="1 2">
    <name type="scientific">Pelagihabitans pacificus</name>
    <dbReference type="NCBI Taxonomy" id="2696054"/>
    <lineage>
        <taxon>Bacteria</taxon>
        <taxon>Pseudomonadati</taxon>
        <taxon>Bacteroidota</taxon>
        <taxon>Flavobacteriia</taxon>
        <taxon>Flavobacteriales</taxon>
        <taxon>Flavobacteriaceae</taxon>
        <taxon>Pelagihabitans</taxon>
    </lineage>
</organism>
<name>A0A967AP07_9FLAO</name>
<evidence type="ECO:0000313" key="1">
    <source>
        <dbReference type="EMBL" id="NHF57831.1"/>
    </source>
</evidence>
<dbReference type="Pfam" id="PF11138">
    <property type="entry name" value="DUF2911"/>
    <property type="match status" value="1"/>
</dbReference>
<reference evidence="1" key="1">
    <citation type="submission" date="2019-07" db="EMBL/GenBank/DDBJ databases">
        <authorList>
            <person name="De-Chao Zhang Q."/>
        </authorList>
    </citation>
    <scope>NUCLEOTIDE SEQUENCE</scope>
    <source>
        <strain evidence="1">TP-CH-4</strain>
    </source>
</reference>
<accession>A0A967AP07</accession>
<keyword evidence="2" id="KW-1185">Reference proteome</keyword>
<comment type="caution">
    <text evidence="1">The sequence shown here is derived from an EMBL/GenBank/DDBJ whole genome shotgun (WGS) entry which is preliminary data.</text>
</comment>
<dbReference type="EMBL" id="VIKU02000001">
    <property type="protein sequence ID" value="NHF57831.1"/>
    <property type="molecule type" value="Genomic_DNA"/>
</dbReference>
<dbReference type="InterPro" id="IPR021314">
    <property type="entry name" value="DUF2911"/>
</dbReference>
<proteinExistence type="predicted"/>
<gene>
    <name evidence="1" type="ORF">FK220_000660</name>
</gene>
<sequence>MKFFKKLVIILLVLGALGYFVGVPYMQRQTKKHSPERTATYSKNGLELLVNYSSPSKKGRIIFGKLVPYDVVWRTGANEPTTFTTGTDITIKGKKLPAGTYSLWTKPSANQWTVMFNKEVPDWGVTLISGGKETTRDPDQDVVQVFVNTKKTTQPVEQFTIDFAEDDQLRLVLSWDDTEVSVPINK</sequence>
<reference evidence="1" key="2">
    <citation type="submission" date="2020-03" db="EMBL/GenBank/DDBJ databases">
        <title>Flavobacteriaceae bacterium strain TP-CH-4, a member of the family Flavobacteriaceae isolated from a deep-sea seamount.</title>
        <authorList>
            <person name="Zhang D.-C."/>
        </authorList>
    </citation>
    <scope>NUCLEOTIDE SEQUENCE</scope>
    <source>
        <strain evidence="1">TP-CH-4</strain>
    </source>
</reference>
<protein>
    <submittedName>
        <fullName evidence="1">DUF2911 domain-containing protein</fullName>
    </submittedName>
</protein>